<dbReference type="AlphaFoldDB" id="A0A3S4UMR5"/>
<dbReference type="Proteomes" id="UP000274578">
    <property type="component" value="Chromosome 1"/>
</dbReference>
<dbReference type="RefSeq" id="WP_004376868.1">
    <property type="nucleotide sequence ID" value="NZ_CAUQRS010000004.1"/>
</dbReference>
<evidence type="ECO:0000313" key="3">
    <source>
        <dbReference type="Proteomes" id="UP000274578"/>
    </source>
</evidence>
<feature type="transmembrane region" description="Helical" evidence="1">
    <location>
        <begin position="207"/>
        <end position="225"/>
    </location>
</feature>
<evidence type="ECO:0000313" key="2">
    <source>
        <dbReference type="EMBL" id="VEH16049.1"/>
    </source>
</evidence>
<protein>
    <recommendedName>
        <fullName evidence="4">Glycosyltransferase RgtA/B/C/D-like domain-containing protein</fullName>
    </recommendedName>
</protein>
<keyword evidence="1" id="KW-0472">Membrane</keyword>
<evidence type="ECO:0008006" key="4">
    <source>
        <dbReference type="Google" id="ProtNLM"/>
    </source>
</evidence>
<sequence>MTRKRRQERIATSRLTLPLTALYGAVVALLAGAVQQGLWVQAACLFIATETIAMLNNHYSLTRVYSRMLSCTYLMLSSAVCFRGTNTNESIVTLCFIAFYFIIFQAYQNRRGAGPVFYAFAMIGIASIFFVKILYFVPFLWIALAAYILAFSLRTFTASILGLLFPYWFVAGYYVYTHNLPSLLSHFTELAVFGDISNYQHVTEHQAVTFFFVAFLGLTGIIHFLRNSYKDKIKVRMFYETFITLHVATMLFIILQPQHYDFLIHIMIITTAVLFGHFLALTRTWLTNIAFHLVIVLILLLTAYNLWMPSLLF</sequence>
<organism evidence="2 3">
    <name type="scientific">Segatella oris</name>
    <dbReference type="NCBI Taxonomy" id="28135"/>
    <lineage>
        <taxon>Bacteria</taxon>
        <taxon>Pseudomonadati</taxon>
        <taxon>Bacteroidota</taxon>
        <taxon>Bacteroidia</taxon>
        <taxon>Bacteroidales</taxon>
        <taxon>Prevotellaceae</taxon>
        <taxon>Segatella</taxon>
    </lineage>
</organism>
<dbReference type="KEGG" id="poc:NCTC13071_02066"/>
<evidence type="ECO:0000256" key="1">
    <source>
        <dbReference type="SAM" id="Phobius"/>
    </source>
</evidence>
<proteinExistence type="predicted"/>
<name>A0A3S4UMR5_9BACT</name>
<feature type="transmembrane region" description="Helical" evidence="1">
    <location>
        <begin position="237"/>
        <end position="256"/>
    </location>
</feature>
<feature type="transmembrane region" description="Helical" evidence="1">
    <location>
        <begin position="289"/>
        <end position="307"/>
    </location>
</feature>
<dbReference type="GeneID" id="85012842"/>
<dbReference type="EMBL" id="LR134384">
    <property type="protein sequence ID" value="VEH16049.1"/>
    <property type="molecule type" value="Genomic_DNA"/>
</dbReference>
<keyword evidence="1" id="KW-1133">Transmembrane helix</keyword>
<accession>A0A3S4UMR5</accession>
<feature type="transmembrane region" description="Helical" evidence="1">
    <location>
        <begin position="156"/>
        <end position="176"/>
    </location>
</feature>
<feature type="transmembrane region" description="Helical" evidence="1">
    <location>
        <begin position="89"/>
        <end position="107"/>
    </location>
</feature>
<feature type="transmembrane region" description="Helical" evidence="1">
    <location>
        <begin position="262"/>
        <end position="282"/>
    </location>
</feature>
<reference evidence="2 3" key="1">
    <citation type="submission" date="2018-12" db="EMBL/GenBank/DDBJ databases">
        <authorList>
            <consortium name="Pathogen Informatics"/>
        </authorList>
    </citation>
    <scope>NUCLEOTIDE SEQUENCE [LARGE SCALE GENOMIC DNA]</scope>
    <source>
        <strain evidence="2 3">NCTC13071</strain>
    </source>
</reference>
<keyword evidence="1" id="KW-0812">Transmembrane</keyword>
<gene>
    <name evidence="2" type="ORF">NCTC13071_02066</name>
</gene>
<feature type="transmembrane region" description="Helical" evidence="1">
    <location>
        <begin position="119"/>
        <end position="149"/>
    </location>
</feature>